<gene>
    <name evidence="2" type="ORF">HQ43_04000</name>
</gene>
<feature type="chain" id="PRO_5046774677" description="Lipoprotein" evidence="1">
    <location>
        <begin position="20"/>
        <end position="86"/>
    </location>
</feature>
<evidence type="ECO:0000313" key="2">
    <source>
        <dbReference type="EMBL" id="KGN92669.1"/>
    </source>
</evidence>
<evidence type="ECO:0000313" key="3">
    <source>
        <dbReference type="Proteomes" id="UP000030101"/>
    </source>
</evidence>
<comment type="caution">
    <text evidence="2">The sequence shown here is derived from an EMBL/GenBank/DDBJ whole genome shotgun (WGS) entry which is preliminary data.</text>
</comment>
<reference evidence="2 3" key="1">
    <citation type="submission" date="2014-08" db="EMBL/GenBank/DDBJ databases">
        <title>Porphyromonas canoris strain:OH2762 Genome sequencing.</title>
        <authorList>
            <person name="Wallis C."/>
            <person name="Deusch O."/>
            <person name="O'Flynn C."/>
            <person name="Davis I."/>
            <person name="Jospin G."/>
            <person name="Darling A.E."/>
            <person name="Coil D.A."/>
            <person name="Alexiev A."/>
            <person name="Horsfall A."/>
            <person name="Kirkwood N."/>
            <person name="Harris S."/>
            <person name="Eisen J.A."/>
        </authorList>
    </citation>
    <scope>NUCLEOTIDE SEQUENCE [LARGE SCALE GENOMIC DNA]</scope>
    <source>
        <strain evidence="3">COT-108 OH2762</strain>
    </source>
</reference>
<keyword evidence="3" id="KW-1185">Reference proteome</keyword>
<evidence type="ECO:0008006" key="4">
    <source>
        <dbReference type="Google" id="ProtNLM"/>
    </source>
</evidence>
<dbReference type="EMBL" id="JQZV01000008">
    <property type="protein sequence ID" value="KGN92669.1"/>
    <property type="molecule type" value="Genomic_DNA"/>
</dbReference>
<dbReference type="Proteomes" id="UP000030101">
    <property type="component" value="Unassembled WGS sequence"/>
</dbReference>
<dbReference type="RefSeq" id="WP_036789934.1">
    <property type="nucleotide sequence ID" value="NZ_JQZV01000008.1"/>
</dbReference>
<feature type="signal peptide" evidence="1">
    <location>
        <begin position="1"/>
        <end position="19"/>
    </location>
</feature>
<keyword evidence="1" id="KW-0732">Signal</keyword>
<accession>A0ABR4XLB0</accession>
<evidence type="ECO:0000256" key="1">
    <source>
        <dbReference type="SAM" id="SignalP"/>
    </source>
</evidence>
<protein>
    <recommendedName>
        <fullName evidence="4">Lipoprotein</fullName>
    </recommendedName>
</protein>
<sequence length="86" mass="9251">MKAKFIKVALAAIFTVALASCTGNKSAETTTEETVAPVEVVEVVETPTDSLATCEGKENCEHKENCEGKENCEHKEGEADCCKDKK</sequence>
<organism evidence="2 3">
    <name type="scientific">Porphyromonas canoris</name>
    <dbReference type="NCBI Taxonomy" id="36875"/>
    <lineage>
        <taxon>Bacteria</taxon>
        <taxon>Pseudomonadati</taxon>
        <taxon>Bacteroidota</taxon>
        <taxon>Bacteroidia</taxon>
        <taxon>Bacteroidales</taxon>
        <taxon>Porphyromonadaceae</taxon>
        <taxon>Porphyromonas</taxon>
    </lineage>
</organism>
<name>A0ABR4XLB0_9PORP</name>
<dbReference type="PROSITE" id="PS51257">
    <property type="entry name" value="PROKAR_LIPOPROTEIN"/>
    <property type="match status" value="1"/>
</dbReference>
<proteinExistence type="predicted"/>